<dbReference type="Gene3D" id="3.40.50.720">
    <property type="entry name" value="NAD(P)-binding Rossmann-like Domain"/>
    <property type="match status" value="1"/>
</dbReference>
<dbReference type="EMBL" id="BMKF01000001">
    <property type="protein sequence ID" value="GGB60209.1"/>
    <property type="molecule type" value="Genomic_DNA"/>
</dbReference>
<dbReference type="PANTHER" id="PTHR43377">
    <property type="entry name" value="BILIVERDIN REDUCTASE A"/>
    <property type="match status" value="1"/>
</dbReference>
<dbReference type="SUPFAM" id="SSF51735">
    <property type="entry name" value="NAD(P)-binding Rossmann-fold domains"/>
    <property type="match status" value="1"/>
</dbReference>
<sequence length="306" mass="32201">MSSLKVGLVGAGVFGGYHAGKAAASGRAVFAGVFDPDTDRATVLADKHGVPAFKSEEDLHGASDALVVACPATYHADVVRKALTAGLHVLVEKPLALTGEAALELARIADDKSLVLQVGHQERLVLEAMGFFDIAEAPLSIEAVREGPPAPDGRAGDVSVIWDLMTHDLDLVARLMGGGATATGRGQIHHTEHIDQADARLVFDDARTARVSASRAAPERRRNMTVTYPSGSIHVDFLTRKVENSTRHVIEADISGSLPDPLGAADEAFFAACLGERETPIPGREAAEAVRLAEQVEQSALEKIGA</sequence>
<proteinExistence type="predicted"/>
<organism evidence="3 4">
    <name type="scientific">Henriciella pelagia</name>
    <dbReference type="NCBI Taxonomy" id="1977912"/>
    <lineage>
        <taxon>Bacteria</taxon>
        <taxon>Pseudomonadati</taxon>
        <taxon>Pseudomonadota</taxon>
        <taxon>Alphaproteobacteria</taxon>
        <taxon>Hyphomonadales</taxon>
        <taxon>Hyphomonadaceae</taxon>
        <taxon>Henriciella</taxon>
    </lineage>
</organism>
<dbReference type="Pfam" id="PF22725">
    <property type="entry name" value="GFO_IDH_MocA_C3"/>
    <property type="match status" value="1"/>
</dbReference>
<feature type="domain" description="Gfo/Idh/MocA-like oxidoreductase N-terminal" evidence="1">
    <location>
        <begin position="4"/>
        <end position="120"/>
    </location>
</feature>
<dbReference type="PANTHER" id="PTHR43377:SF1">
    <property type="entry name" value="BILIVERDIN REDUCTASE A"/>
    <property type="match status" value="1"/>
</dbReference>
<feature type="domain" description="GFO/IDH/MocA-like oxidoreductase" evidence="2">
    <location>
        <begin position="159"/>
        <end position="233"/>
    </location>
</feature>
<reference evidence="4" key="1">
    <citation type="journal article" date="2019" name="Int. J. Syst. Evol. Microbiol.">
        <title>The Global Catalogue of Microorganisms (GCM) 10K type strain sequencing project: providing services to taxonomists for standard genome sequencing and annotation.</title>
        <authorList>
            <consortium name="The Broad Institute Genomics Platform"/>
            <consortium name="The Broad Institute Genome Sequencing Center for Infectious Disease"/>
            <person name="Wu L."/>
            <person name="Ma J."/>
        </authorList>
    </citation>
    <scope>NUCLEOTIDE SEQUENCE [LARGE SCALE GENOMIC DNA]</scope>
    <source>
        <strain evidence="4">CGMCC 1.15928</strain>
    </source>
</reference>
<dbReference type="InterPro" id="IPR051450">
    <property type="entry name" value="Gfo/Idh/MocA_Oxidoreductases"/>
</dbReference>
<evidence type="ECO:0000259" key="1">
    <source>
        <dbReference type="Pfam" id="PF01408"/>
    </source>
</evidence>
<dbReference type="RefSeq" id="WP_084393673.1">
    <property type="nucleotide sequence ID" value="NZ_BMKF01000001.1"/>
</dbReference>
<keyword evidence="4" id="KW-1185">Reference proteome</keyword>
<dbReference type="InterPro" id="IPR036291">
    <property type="entry name" value="NAD(P)-bd_dom_sf"/>
</dbReference>
<evidence type="ECO:0000259" key="2">
    <source>
        <dbReference type="Pfam" id="PF22725"/>
    </source>
</evidence>
<dbReference type="Gene3D" id="3.30.360.10">
    <property type="entry name" value="Dihydrodipicolinate Reductase, domain 2"/>
    <property type="match status" value="1"/>
</dbReference>
<accession>A0ABQ1J5L0</accession>
<comment type="caution">
    <text evidence="3">The sequence shown here is derived from an EMBL/GenBank/DDBJ whole genome shotgun (WGS) entry which is preliminary data.</text>
</comment>
<protein>
    <submittedName>
        <fullName evidence="3">Oxidoreductase</fullName>
    </submittedName>
</protein>
<name>A0ABQ1J5L0_9PROT</name>
<dbReference type="Pfam" id="PF01408">
    <property type="entry name" value="GFO_IDH_MocA"/>
    <property type="match status" value="1"/>
</dbReference>
<evidence type="ECO:0000313" key="4">
    <source>
        <dbReference type="Proteomes" id="UP000628854"/>
    </source>
</evidence>
<gene>
    <name evidence="3" type="ORF">GCM10011503_05840</name>
</gene>
<evidence type="ECO:0000313" key="3">
    <source>
        <dbReference type="EMBL" id="GGB60209.1"/>
    </source>
</evidence>
<dbReference type="Proteomes" id="UP000628854">
    <property type="component" value="Unassembled WGS sequence"/>
</dbReference>
<dbReference type="InterPro" id="IPR055170">
    <property type="entry name" value="GFO_IDH_MocA-like_dom"/>
</dbReference>
<dbReference type="InterPro" id="IPR000683">
    <property type="entry name" value="Gfo/Idh/MocA-like_OxRdtase_N"/>
</dbReference>
<dbReference type="SUPFAM" id="SSF55347">
    <property type="entry name" value="Glyceraldehyde-3-phosphate dehydrogenase-like, C-terminal domain"/>
    <property type="match status" value="1"/>
</dbReference>